<sequence length="76" mass="8100">MSLLKKTPSAAPAFIVPSLSNSLPAYAELLAKQVALQTEQSALLAERRELEKAIAADTSRELPSKVAELLGDAPRI</sequence>
<protein>
    <submittedName>
        <fullName evidence="1">Uncharacterized protein</fullName>
    </submittedName>
</protein>
<dbReference type="AlphaFoldDB" id="A0A2N9VS48"/>
<gene>
    <name evidence="1" type="ORF">B5P45_25155</name>
</gene>
<name>A0A2N9VS48_9HYPH</name>
<evidence type="ECO:0000313" key="1">
    <source>
        <dbReference type="EMBL" id="PIO42316.1"/>
    </source>
</evidence>
<dbReference type="EMBL" id="MZMT01000053">
    <property type="protein sequence ID" value="PIO42316.1"/>
    <property type="molecule type" value="Genomic_DNA"/>
</dbReference>
<organism evidence="1 2">
    <name type="scientific">Phyllobacterium zundukense</name>
    <dbReference type="NCBI Taxonomy" id="1867719"/>
    <lineage>
        <taxon>Bacteria</taxon>
        <taxon>Pseudomonadati</taxon>
        <taxon>Pseudomonadota</taxon>
        <taxon>Alphaproteobacteria</taxon>
        <taxon>Hyphomicrobiales</taxon>
        <taxon>Phyllobacteriaceae</taxon>
        <taxon>Phyllobacterium</taxon>
    </lineage>
</organism>
<evidence type="ECO:0000313" key="2">
    <source>
        <dbReference type="Proteomes" id="UP000232163"/>
    </source>
</evidence>
<keyword evidence="2" id="KW-1185">Reference proteome</keyword>
<dbReference type="Proteomes" id="UP000232163">
    <property type="component" value="Unassembled WGS sequence"/>
</dbReference>
<dbReference type="KEGG" id="pht:BLM14_14700"/>
<accession>A0A2N9VS48</accession>
<proteinExistence type="predicted"/>
<dbReference type="RefSeq" id="WP_100000117.1">
    <property type="nucleotide sequence ID" value="NZ_CP017940.1"/>
</dbReference>
<reference evidence="1 2" key="1">
    <citation type="journal article" date="2017" name="Int J Environ Stud">
        <title>Does the Miocene-Pliocene relict legume Oxytropis triphylla form nitrogen-fixing nodules with a combination of bacterial strains?</title>
        <authorList>
            <person name="Safronova V."/>
            <person name="Belimov A."/>
            <person name="Sazanova A."/>
            <person name="Kuznetsova I."/>
            <person name="Popova J."/>
            <person name="Andronov E."/>
            <person name="Verkhozina A."/>
            <person name="Tikhonovich I."/>
        </authorList>
    </citation>
    <scope>NUCLEOTIDE SEQUENCE [LARGE SCALE GENOMIC DNA]</scope>
    <source>
        <strain evidence="1 2">Tri-38</strain>
    </source>
</reference>
<comment type="caution">
    <text evidence="1">The sequence shown here is derived from an EMBL/GenBank/DDBJ whole genome shotgun (WGS) entry which is preliminary data.</text>
</comment>